<dbReference type="PANTHER" id="PTHR36971:SF3">
    <property type="entry name" value="C3H1-TYPE DOMAIN-CONTAINING PROTEIN"/>
    <property type="match status" value="1"/>
</dbReference>
<feature type="region of interest" description="Disordered" evidence="5">
    <location>
        <begin position="145"/>
        <end position="164"/>
    </location>
</feature>
<dbReference type="InterPro" id="IPR000571">
    <property type="entry name" value="Znf_CCCH"/>
</dbReference>
<dbReference type="PANTHER" id="PTHR36971">
    <property type="entry name" value="UNNAMED PRODUCT"/>
    <property type="match status" value="1"/>
</dbReference>
<feature type="zinc finger region" description="C3H1-type" evidence="4">
    <location>
        <begin position="101"/>
        <end position="130"/>
    </location>
</feature>
<feature type="region of interest" description="Disordered" evidence="5">
    <location>
        <begin position="339"/>
        <end position="381"/>
    </location>
</feature>
<dbReference type="PROSITE" id="PS50103">
    <property type="entry name" value="ZF_C3H1"/>
    <property type="match status" value="1"/>
</dbReference>
<evidence type="ECO:0000313" key="7">
    <source>
        <dbReference type="EMBL" id="CAE2289630.1"/>
    </source>
</evidence>
<dbReference type="SMART" id="SM00356">
    <property type="entry name" value="ZnF_C3H1"/>
    <property type="match status" value="1"/>
</dbReference>
<reference evidence="7" key="1">
    <citation type="submission" date="2021-01" db="EMBL/GenBank/DDBJ databases">
        <authorList>
            <person name="Corre E."/>
            <person name="Pelletier E."/>
            <person name="Niang G."/>
            <person name="Scheremetjew M."/>
            <person name="Finn R."/>
            <person name="Kale V."/>
            <person name="Holt S."/>
            <person name="Cochrane G."/>
            <person name="Meng A."/>
            <person name="Brown T."/>
            <person name="Cohen L."/>
        </authorList>
    </citation>
    <scope>NUCLEOTIDE SEQUENCE</scope>
    <source>
        <strain evidence="7">Isolate 1302-5</strain>
    </source>
</reference>
<sequence>MCDETYQNSPSLREQFQLWLDTAPPKPRPFAKPTPSQLERLREHGIGYKKWSLGLSLEQRMRVDQWKAEAKVNEKEATCCGSLKKTKACSPRKQNRLDGTSTTITICRHWAKTGGQCMYGEKCKFHHPIELIRCDEVCMAAIDAQGSGPANPHRSRTRANRTNGNRSSVLRRFLLDVYTQPRLRSGSGVVEISAGIHGGVSFELVNLNRVKCTAIEPRGPLRLGKRRKKLCQGVYHKTGPLQGYNDVSFDEMLSKKQQNIDATDGGNNNFVREAPRHWRFFFGPWLFEVPAYDGGCVLQGGFDQHLANSVRLAAKLKGGAATASGHEEGCCCIRGAVGSDDSEDESNDGNEKRVSDNAKHNFSANTNGPLDTTGNDEHQPPPIAAEVVSILRSASILVGLHPDQPTGDIVDLALAMSKPFAVVPCCVFPRQYSKRTLPCGAPVRTYDQLLDWIRAKDERIQTHDLGFGGRSIVLYFDPLTC</sequence>
<evidence type="ECO:0000256" key="2">
    <source>
        <dbReference type="ARBA" id="ARBA00022771"/>
    </source>
</evidence>
<evidence type="ECO:0000256" key="3">
    <source>
        <dbReference type="ARBA" id="ARBA00022833"/>
    </source>
</evidence>
<feature type="compositionally biased region" description="Basic and acidic residues" evidence="5">
    <location>
        <begin position="349"/>
        <end position="359"/>
    </location>
</feature>
<evidence type="ECO:0000256" key="4">
    <source>
        <dbReference type="PROSITE-ProRule" id="PRU00723"/>
    </source>
</evidence>
<dbReference type="Gene3D" id="4.10.1000.10">
    <property type="entry name" value="Zinc finger, CCCH-type"/>
    <property type="match status" value="1"/>
</dbReference>
<dbReference type="Pfam" id="PF00642">
    <property type="entry name" value="zf-CCCH"/>
    <property type="match status" value="1"/>
</dbReference>
<dbReference type="GO" id="GO:0008270">
    <property type="term" value="F:zinc ion binding"/>
    <property type="evidence" value="ECO:0007669"/>
    <property type="project" value="UniProtKB-KW"/>
</dbReference>
<protein>
    <recommendedName>
        <fullName evidence="6">C3H1-type domain-containing protein</fullName>
    </recommendedName>
</protein>
<dbReference type="AlphaFoldDB" id="A0A7S4KBR0"/>
<evidence type="ECO:0000259" key="6">
    <source>
        <dbReference type="PROSITE" id="PS50103"/>
    </source>
</evidence>
<gene>
    <name evidence="7" type="ORF">OAUR00152_LOCUS42378</name>
</gene>
<dbReference type="InterPro" id="IPR036855">
    <property type="entry name" value="Znf_CCCH_sf"/>
</dbReference>
<evidence type="ECO:0000256" key="1">
    <source>
        <dbReference type="ARBA" id="ARBA00022723"/>
    </source>
</evidence>
<feature type="compositionally biased region" description="Polar residues" evidence="5">
    <location>
        <begin position="360"/>
        <end position="373"/>
    </location>
</feature>
<feature type="domain" description="C3H1-type" evidence="6">
    <location>
        <begin position="101"/>
        <end position="130"/>
    </location>
</feature>
<accession>A0A7S4KBR0</accession>
<proteinExistence type="predicted"/>
<evidence type="ECO:0000256" key="5">
    <source>
        <dbReference type="SAM" id="MobiDB-lite"/>
    </source>
</evidence>
<keyword evidence="3 4" id="KW-0862">Zinc</keyword>
<keyword evidence="2 4" id="KW-0863">Zinc-finger</keyword>
<organism evidence="7">
    <name type="scientific">Odontella aurita</name>
    <dbReference type="NCBI Taxonomy" id="265563"/>
    <lineage>
        <taxon>Eukaryota</taxon>
        <taxon>Sar</taxon>
        <taxon>Stramenopiles</taxon>
        <taxon>Ochrophyta</taxon>
        <taxon>Bacillariophyta</taxon>
        <taxon>Mediophyceae</taxon>
        <taxon>Biddulphiophycidae</taxon>
        <taxon>Eupodiscales</taxon>
        <taxon>Odontellaceae</taxon>
        <taxon>Odontella</taxon>
    </lineage>
</organism>
<name>A0A7S4KBR0_9STRA</name>
<dbReference type="SUPFAM" id="SSF90229">
    <property type="entry name" value="CCCH zinc finger"/>
    <property type="match status" value="1"/>
</dbReference>
<keyword evidence="1 4" id="KW-0479">Metal-binding</keyword>
<dbReference type="EMBL" id="HBKQ01062175">
    <property type="protein sequence ID" value="CAE2289630.1"/>
    <property type="molecule type" value="Transcribed_RNA"/>
</dbReference>